<reference evidence="2" key="1">
    <citation type="submission" date="2022-12" db="EMBL/GenBank/DDBJ databases">
        <authorList>
            <person name="Petersen C."/>
        </authorList>
    </citation>
    <scope>NUCLEOTIDE SEQUENCE</scope>
    <source>
        <strain evidence="2">IBT 15544</strain>
    </source>
</reference>
<dbReference type="GeneID" id="83182760"/>
<proteinExistence type="predicted"/>
<comment type="caution">
    <text evidence="2">The sequence shown here is derived from an EMBL/GenBank/DDBJ whole genome shotgun (WGS) entry which is preliminary data.</text>
</comment>
<feature type="compositionally biased region" description="Basic residues" evidence="1">
    <location>
        <begin position="267"/>
        <end position="276"/>
    </location>
</feature>
<keyword evidence="3" id="KW-1185">Reference proteome</keyword>
<gene>
    <name evidence="2" type="ORF">N7498_008397</name>
</gene>
<reference evidence="2" key="2">
    <citation type="journal article" date="2023" name="IMA Fungus">
        <title>Comparative genomic study of the Penicillium genus elucidates a diverse pangenome and 15 lateral gene transfer events.</title>
        <authorList>
            <person name="Petersen C."/>
            <person name="Sorensen T."/>
            <person name="Nielsen M.R."/>
            <person name="Sondergaard T.E."/>
            <person name="Sorensen J.L."/>
            <person name="Fitzpatrick D.A."/>
            <person name="Frisvad J.C."/>
            <person name="Nielsen K.L."/>
        </authorList>
    </citation>
    <scope>NUCLEOTIDE SEQUENCE</scope>
    <source>
        <strain evidence="2">IBT 15544</strain>
    </source>
</reference>
<organism evidence="2 3">
    <name type="scientific">Penicillium cinerascens</name>
    <dbReference type="NCBI Taxonomy" id="70096"/>
    <lineage>
        <taxon>Eukaryota</taxon>
        <taxon>Fungi</taxon>
        <taxon>Dikarya</taxon>
        <taxon>Ascomycota</taxon>
        <taxon>Pezizomycotina</taxon>
        <taxon>Eurotiomycetes</taxon>
        <taxon>Eurotiomycetidae</taxon>
        <taxon>Eurotiales</taxon>
        <taxon>Aspergillaceae</taxon>
        <taxon>Penicillium</taxon>
    </lineage>
</organism>
<dbReference type="Proteomes" id="UP001150904">
    <property type="component" value="Unassembled WGS sequence"/>
</dbReference>
<evidence type="ECO:0000313" key="2">
    <source>
        <dbReference type="EMBL" id="KAJ5194959.1"/>
    </source>
</evidence>
<feature type="region of interest" description="Disordered" evidence="1">
    <location>
        <begin position="267"/>
        <end position="365"/>
    </location>
</feature>
<name>A0A9W9JEM6_9EURO</name>
<sequence>MSDDTPPEMSQKHMKESKLQLECSRIREPSEILKKILDDRTDSKLLYHAIRRHVFFLVQRGVKYEDGEITFYDKILMKHFNDGLPMKNIGLLELFIDNYAAIRDKNSAVDKETAVCAFLTAQKIIDNAGRSPVNGEPRKAVSSHLGGCSTTLADQSVKPFKTDDRETKNKVVLNNLIQVYHAAKADYYIADANKTGISDKSTDKFSNVRFLRDTAENLLRCLKAETGDHPLVPEVERVVNASCAHAERLAGGRKRIFEDPEDEQIIRHRSSHRSHHGSNSGNSQANHPGNYPKRPRHSQPVDHYRGEAHRSDYRADHYRPDGPDRPGRYGRSNHYDRANRPDRRERTRHEPIKRALSMERIGDTR</sequence>
<dbReference type="OrthoDB" id="5296805at2759"/>
<evidence type="ECO:0000313" key="3">
    <source>
        <dbReference type="Proteomes" id="UP001150904"/>
    </source>
</evidence>
<evidence type="ECO:0000256" key="1">
    <source>
        <dbReference type="SAM" id="MobiDB-lite"/>
    </source>
</evidence>
<accession>A0A9W9JEM6</accession>
<dbReference type="AlphaFoldDB" id="A0A9W9JEM6"/>
<dbReference type="RefSeq" id="XP_058305447.1">
    <property type="nucleotide sequence ID" value="XM_058455459.1"/>
</dbReference>
<feature type="compositionally biased region" description="Basic and acidic residues" evidence="1">
    <location>
        <begin position="299"/>
        <end position="365"/>
    </location>
</feature>
<protein>
    <submittedName>
        <fullName evidence="2">Uncharacterized protein</fullName>
    </submittedName>
</protein>
<dbReference type="EMBL" id="JAPQKR010000015">
    <property type="protein sequence ID" value="KAJ5194959.1"/>
    <property type="molecule type" value="Genomic_DNA"/>
</dbReference>